<feature type="region of interest" description="Disordered" evidence="1">
    <location>
        <begin position="336"/>
        <end position="373"/>
    </location>
</feature>
<keyword evidence="2" id="KW-0472">Membrane</keyword>
<evidence type="ECO:0000313" key="4">
    <source>
        <dbReference type="EMBL" id="MBX7456863.1"/>
    </source>
</evidence>
<keyword evidence="4" id="KW-0378">Hydrolase</keyword>
<organism evidence="4 5">
    <name type="scientific">Qipengyuania polymorpha</name>
    <dbReference type="NCBI Taxonomy" id="2867234"/>
    <lineage>
        <taxon>Bacteria</taxon>
        <taxon>Pseudomonadati</taxon>
        <taxon>Pseudomonadota</taxon>
        <taxon>Alphaproteobacteria</taxon>
        <taxon>Sphingomonadales</taxon>
        <taxon>Erythrobacteraceae</taxon>
        <taxon>Qipengyuania</taxon>
    </lineage>
</organism>
<dbReference type="Pfam" id="PF03372">
    <property type="entry name" value="Exo_endo_phos"/>
    <property type="match status" value="1"/>
</dbReference>
<feature type="compositionally biased region" description="Acidic residues" evidence="1">
    <location>
        <begin position="345"/>
        <end position="361"/>
    </location>
</feature>
<dbReference type="InterPro" id="IPR005135">
    <property type="entry name" value="Endo/exonuclease/phosphatase"/>
</dbReference>
<evidence type="ECO:0000313" key="5">
    <source>
        <dbReference type="Proteomes" id="UP000783253"/>
    </source>
</evidence>
<dbReference type="InterPro" id="IPR036691">
    <property type="entry name" value="Endo/exonu/phosph_ase_sf"/>
</dbReference>
<dbReference type="Gene3D" id="3.60.10.10">
    <property type="entry name" value="Endonuclease/exonuclease/phosphatase"/>
    <property type="match status" value="1"/>
</dbReference>
<dbReference type="EMBL" id="JAIGNK010000001">
    <property type="protein sequence ID" value="MBX7456863.1"/>
    <property type="molecule type" value="Genomic_DNA"/>
</dbReference>
<evidence type="ECO:0000256" key="2">
    <source>
        <dbReference type="SAM" id="Phobius"/>
    </source>
</evidence>
<keyword evidence="5" id="KW-1185">Reference proteome</keyword>
<feature type="transmembrane region" description="Helical" evidence="2">
    <location>
        <begin position="72"/>
        <end position="89"/>
    </location>
</feature>
<keyword evidence="4" id="KW-0255">Endonuclease</keyword>
<accession>A0ABS7J0A2</accession>
<dbReference type="GO" id="GO:0004519">
    <property type="term" value="F:endonuclease activity"/>
    <property type="evidence" value="ECO:0007669"/>
    <property type="project" value="UniProtKB-KW"/>
</dbReference>
<sequence length="373" mass="41795">MVFRTNAQGWRRIGIWALRLFAILLVGGSLLSTSDFNQWWIRIWDFPRVQILIAMVASAFALWFLDKAWRPWVPLALIVASTWQFYRVLPYTPLVSPDIAQVAEGDAQGEGCFSLLTLNVLQKNRDYQRTIDLIRRADADIVLLTETDQAWADAVADALSAYPGRIDRPLDNTYGIMFASRLPMSNASIQDLAQADTPSVFATLQAGGHSFRMIGLHPRPPKPKQDTEERDAEIVVAARMARDLNMPVMAIGDFNDVAWSDTTRLFMDIGGLLDPRKGRGTYASFPAGMVWLGWPLDHLFVTEEFLLADMEVGKSVGSDHRPFMARLCLDPEAARLRNEKAEGPSAEDEEDANEVMEDFEEDKAKDAVEGEEG</sequence>
<gene>
    <name evidence="4" type="ORF">K3152_01240</name>
</gene>
<feature type="compositionally biased region" description="Basic and acidic residues" evidence="1">
    <location>
        <begin position="362"/>
        <end position="373"/>
    </location>
</feature>
<evidence type="ECO:0000259" key="3">
    <source>
        <dbReference type="Pfam" id="PF03372"/>
    </source>
</evidence>
<dbReference type="RefSeq" id="WP_221572285.1">
    <property type="nucleotide sequence ID" value="NZ_JAIGNK010000001.1"/>
</dbReference>
<evidence type="ECO:0000256" key="1">
    <source>
        <dbReference type="SAM" id="MobiDB-lite"/>
    </source>
</evidence>
<keyword evidence="2" id="KW-1133">Transmembrane helix</keyword>
<protein>
    <submittedName>
        <fullName evidence="4">Endonuclease/exonuclease/phosphatase family protein</fullName>
    </submittedName>
</protein>
<comment type="caution">
    <text evidence="4">The sequence shown here is derived from an EMBL/GenBank/DDBJ whole genome shotgun (WGS) entry which is preliminary data.</text>
</comment>
<name>A0ABS7J0A2_9SPHN</name>
<feature type="transmembrane region" description="Helical" evidence="2">
    <location>
        <begin position="12"/>
        <end position="34"/>
    </location>
</feature>
<proteinExistence type="predicted"/>
<keyword evidence="4" id="KW-0540">Nuclease</keyword>
<reference evidence="4 5" key="1">
    <citation type="submission" date="2021-08" db="EMBL/GenBank/DDBJ databases">
        <title>Comparative Genomics Analysis of the Genus Qipengyuania Reveals Extensive Genetic Diversity and Metabolic Versatility, Including the Description of Fifteen Novel Species.</title>
        <authorList>
            <person name="Liu Y."/>
        </authorList>
    </citation>
    <scope>NUCLEOTIDE SEQUENCE [LARGE SCALE GENOMIC DNA]</scope>
    <source>
        <strain evidence="4 5">1NDH17</strain>
    </source>
</reference>
<keyword evidence="2" id="KW-0812">Transmembrane</keyword>
<feature type="domain" description="Endonuclease/exonuclease/phosphatase" evidence="3">
    <location>
        <begin position="116"/>
        <end position="320"/>
    </location>
</feature>
<dbReference type="Proteomes" id="UP000783253">
    <property type="component" value="Unassembled WGS sequence"/>
</dbReference>
<feature type="transmembrane region" description="Helical" evidence="2">
    <location>
        <begin position="46"/>
        <end position="65"/>
    </location>
</feature>
<dbReference type="SUPFAM" id="SSF56219">
    <property type="entry name" value="DNase I-like"/>
    <property type="match status" value="1"/>
</dbReference>